<comment type="caution">
    <text evidence="3">The sequence shown here is derived from an EMBL/GenBank/DDBJ whole genome shotgun (WGS) entry which is preliminary data.</text>
</comment>
<feature type="compositionally biased region" description="Basic and acidic residues" evidence="2">
    <location>
        <begin position="758"/>
        <end position="770"/>
    </location>
</feature>
<reference evidence="3 4" key="1">
    <citation type="submission" date="2024-01" db="EMBL/GenBank/DDBJ databases">
        <title>Genome assemblies of Stephania.</title>
        <authorList>
            <person name="Yang L."/>
        </authorList>
    </citation>
    <scope>NUCLEOTIDE SEQUENCE [LARGE SCALE GENOMIC DNA]</scope>
    <source>
        <strain evidence="3">YNDBR</strain>
        <tissue evidence="3">Leaf</tissue>
    </source>
</reference>
<gene>
    <name evidence="3" type="ORF">Syun_009384</name>
</gene>
<dbReference type="Pfam" id="PF04499">
    <property type="entry name" value="SAPS"/>
    <property type="match status" value="2"/>
</dbReference>
<proteinExistence type="inferred from homology"/>
<feature type="compositionally biased region" description="Polar residues" evidence="2">
    <location>
        <begin position="691"/>
        <end position="706"/>
    </location>
</feature>
<feature type="compositionally biased region" description="Basic and acidic residues" evidence="2">
    <location>
        <begin position="636"/>
        <end position="647"/>
    </location>
</feature>
<evidence type="ECO:0000256" key="2">
    <source>
        <dbReference type="SAM" id="MobiDB-lite"/>
    </source>
</evidence>
<evidence type="ECO:0000313" key="3">
    <source>
        <dbReference type="EMBL" id="KAK9151075.1"/>
    </source>
</evidence>
<feature type="compositionally biased region" description="Low complexity" evidence="2">
    <location>
        <begin position="550"/>
        <end position="569"/>
    </location>
</feature>
<dbReference type="Proteomes" id="UP001420932">
    <property type="component" value="Unassembled WGS sequence"/>
</dbReference>
<accession>A0AAP0PQU1</accession>
<organism evidence="3 4">
    <name type="scientific">Stephania yunnanensis</name>
    <dbReference type="NCBI Taxonomy" id="152371"/>
    <lineage>
        <taxon>Eukaryota</taxon>
        <taxon>Viridiplantae</taxon>
        <taxon>Streptophyta</taxon>
        <taxon>Embryophyta</taxon>
        <taxon>Tracheophyta</taxon>
        <taxon>Spermatophyta</taxon>
        <taxon>Magnoliopsida</taxon>
        <taxon>Ranunculales</taxon>
        <taxon>Menispermaceae</taxon>
        <taxon>Menispermoideae</taxon>
        <taxon>Cissampelideae</taxon>
        <taxon>Stephania</taxon>
    </lineage>
</organism>
<dbReference type="PANTHER" id="PTHR12634">
    <property type="entry name" value="SIT4 YEAST -ASSOCIATING PROTEIN-RELATED"/>
    <property type="match status" value="1"/>
</dbReference>
<dbReference type="InterPro" id="IPR007587">
    <property type="entry name" value="SAPS"/>
</dbReference>
<feature type="compositionally biased region" description="Basic and acidic residues" evidence="2">
    <location>
        <begin position="612"/>
        <end position="628"/>
    </location>
</feature>
<sequence length="770" mass="85191">MSDSQYIQWKRTMTTWEGKECRGDDDNDGALEKVVVCVREVDVVDAILDKDKFTLEDLLDEDEVIQECKALNGRLINFLRERAQVEQLLRFIVEEASEDSEKKRTFKFPFIACEIFTCEVDVILKTLVEDEEPSRSHSTLLAGYFSKVLIRLIGADEHIYSNFSDAMLWLENTSVLEMIVDKFSSSDCPEAHANGAETLCAIARYAPPSLARKISSPSFVGRLFCHALEQSRPKSVLVHSLSVCISLLDPKRLTCGDLLKLMDISTSENVLATTYGSLQPPLGKHRLKIIEFISTLLSIGSEAAEKELIRLGAIQRVLDLFFEYPFSNFLHHHVENIVASSLESNKDMLTEHLLQECDLIKKMLEADKHFTLGSDLKGPTVLNEGKLPPRIGNIGHITRIANKLVHLGTGNSKIQAYLQESTEWIDWHANILAKRNTVENVYHWACGRPTTLHDRTRDSDDDDYRDRDYDVASLANNLSQAFRYGVYGNDDFDEGRGSLERDDEDVYFDDESAEIVISSLRLGDEPDSASLFTNSNWFAFEDDQIANERSNGSPASPSPNAEAGIASSSSDDEVVVGEDDELVDTATSSQEPGTSTNSDDTETANIENGVDIDVKEDTTSPSSDDNKPAEWVQWRETSDSTEHDVKETPTSTNCQLEEDVKEQNDGAIDTISSEPSSVNLEISRIHEGLQESCNENPGSNPSATSEQDGKIKDLDGAAVEGMELGSADVAIEGLEVAIIDIAVEGMEVASTEGTNETAKTEDKVAVEGEA</sequence>
<name>A0AAP0PQU1_9MAGN</name>
<feature type="compositionally biased region" description="Acidic residues" evidence="2">
    <location>
        <begin position="570"/>
        <end position="583"/>
    </location>
</feature>
<protein>
    <submittedName>
        <fullName evidence="3">Uncharacterized protein</fullName>
    </submittedName>
</protein>
<feature type="region of interest" description="Disordered" evidence="2">
    <location>
        <begin position="691"/>
        <end position="710"/>
    </location>
</feature>
<dbReference type="GO" id="GO:0019888">
    <property type="term" value="F:protein phosphatase regulator activity"/>
    <property type="evidence" value="ECO:0007669"/>
    <property type="project" value="TreeGrafter"/>
</dbReference>
<dbReference type="EMBL" id="JBBNAF010000004">
    <property type="protein sequence ID" value="KAK9151075.1"/>
    <property type="molecule type" value="Genomic_DNA"/>
</dbReference>
<evidence type="ECO:0000313" key="4">
    <source>
        <dbReference type="Proteomes" id="UP001420932"/>
    </source>
</evidence>
<evidence type="ECO:0000256" key="1">
    <source>
        <dbReference type="ARBA" id="ARBA00006180"/>
    </source>
</evidence>
<feature type="compositionally biased region" description="Polar residues" evidence="2">
    <location>
        <begin position="585"/>
        <end position="606"/>
    </location>
</feature>
<comment type="similarity">
    <text evidence="1">Belongs to the SAPS family.</text>
</comment>
<feature type="region of interest" description="Disordered" evidence="2">
    <location>
        <begin position="749"/>
        <end position="770"/>
    </location>
</feature>
<dbReference type="PANTHER" id="PTHR12634:SF37">
    <property type="entry name" value="SIT4 PHOSPHATASE-ASSOCIATED FAMILY PROTEIN"/>
    <property type="match status" value="1"/>
</dbReference>
<feature type="region of interest" description="Disordered" evidence="2">
    <location>
        <begin position="547"/>
        <end position="676"/>
    </location>
</feature>
<keyword evidence="4" id="KW-1185">Reference proteome</keyword>
<dbReference type="GO" id="GO:0019903">
    <property type="term" value="F:protein phosphatase binding"/>
    <property type="evidence" value="ECO:0007669"/>
    <property type="project" value="InterPro"/>
</dbReference>
<dbReference type="AlphaFoldDB" id="A0AAP0PQU1"/>